<gene>
    <name evidence="1" type="ORF">ACBT_0177</name>
</gene>
<evidence type="ECO:0000313" key="2">
    <source>
        <dbReference type="Proteomes" id="UP000509513"/>
    </source>
</evidence>
<dbReference type="EMBL" id="CP054051">
    <property type="protein sequence ID" value="QKJ26161.1"/>
    <property type="molecule type" value="Genomic_DNA"/>
</dbReference>
<name>A0A7L5JLT7_9BACT</name>
<sequence>MDIDFTKGKWTNPISKEKVENIQKRAKLWVELREKYPNDEELKNLSMEDMTNNDFWFEKYREKLK</sequence>
<dbReference type="KEGG" id="acib:ACBT_0177"/>
<reference evidence="1 2" key="1">
    <citation type="submission" date="2020-05" db="EMBL/GenBank/DDBJ databases">
        <title>Complete genome sequencing of Campylobacter and Arcobacter type strains.</title>
        <authorList>
            <person name="Miller W.G."/>
            <person name="Yee E."/>
        </authorList>
    </citation>
    <scope>NUCLEOTIDE SEQUENCE [LARGE SCALE GENOMIC DNA]</scope>
    <source>
        <strain evidence="1 2">LMG 21996</strain>
    </source>
</reference>
<dbReference type="AlphaFoldDB" id="A0A7L5JLT7"/>
<dbReference type="RefSeq" id="WP_176325351.1">
    <property type="nucleotide sequence ID" value="NZ_CP054051.1"/>
</dbReference>
<proteinExistence type="predicted"/>
<accession>A0A7L5JLT7</accession>
<evidence type="ECO:0000313" key="1">
    <source>
        <dbReference type="EMBL" id="QKJ26161.1"/>
    </source>
</evidence>
<organism evidence="1 2">
    <name type="scientific">Aliarcobacter cibarius</name>
    <dbReference type="NCBI Taxonomy" id="255507"/>
    <lineage>
        <taxon>Bacteria</taxon>
        <taxon>Pseudomonadati</taxon>
        <taxon>Campylobacterota</taxon>
        <taxon>Epsilonproteobacteria</taxon>
        <taxon>Campylobacterales</taxon>
        <taxon>Arcobacteraceae</taxon>
        <taxon>Aliarcobacter</taxon>
    </lineage>
</organism>
<protein>
    <submittedName>
        <fullName evidence="1">Uncharacterized protein</fullName>
    </submittedName>
</protein>
<dbReference type="Proteomes" id="UP000509513">
    <property type="component" value="Chromosome"/>
</dbReference>